<feature type="domain" description="DUF7918" evidence="2">
    <location>
        <begin position="9"/>
        <end position="104"/>
    </location>
</feature>
<dbReference type="RefSeq" id="XP_033661183.1">
    <property type="nucleotide sequence ID" value="XM_033809334.1"/>
</dbReference>
<dbReference type="Proteomes" id="UP000799537">
    <property type="component" value="Unassembled WGS sequence"/>
</dbReference>
<dbReference type="OrthoDB" id="3364132at2759"/>
<feature type="region of interest" description="Disordered" evidence="1">
    <location>
        <begin position="237"/>
        <end position="261"/>
    </location>
</feature>
<accession>A0A6A6BZS0</accession>
<dbReference type="EMBL" id="ML993627">
    <property type="protein sequence ID" value="KAF2160294.1"/>
    <property type="molecule type" value="Genomic_DNA"/>
</dbReference>
<sequence>MAILKSLHGVEVTITVDNEPLQEYEPKEGTDPYDTVTRYVQTQPDQNFEIKIVTNQGSTRGAGLKYEVMIDANIADSTVVLSEQCAHDSMIWRFRESQLEEDEYWKEPHEVLKNLGLIEVRVYHLSNIELKESDPASYDLRNARDLISHKARRKGVSHTVSASIDAIEKEVDELQVHLSLSGLADGGIIPRPPPPPALEDRDAATLTVEDIAELQRQLKVEKDEKYALKIKDEIKQEDREAYSRPMRSGRPSGRREYVELD</sequence>
<evidence type="ECO:0000313" key="4">
    <source>
        <dbReference type="Proteomes" id="UP000799537"/>
    </source>
</evidence>
<name>A0A6A6BZS0_ZASCE</name>
<proteinExistence type="predicted"/>
<gene>
    <name evidence="3" type="ORF">M409DRAFT_29149</name>
</gene>
<dbReference type="Pfam" id="PF25534">
    <property type="entry name" value="DUF7918"/>
    <property type="match status" value="1"/>
</dbReference>
<keyword evidence="4" id="KW-1185">Reference proteome</keyword>
<dbReference type="PANTHER" id="PTHR36223:SF1">
    <property type="entry name" value="TRANSCRIPTION ELONGATION FACTOR EAF N-TERMINAL DOMAIN-CONTAINING PROTEIN"/>
    <property type="match status" value="1"/>
</dbReference>
<dbReference type="InterPro" id="IPR057678">
    <property type="entry name" value="DUF7918"/>
</dbReference>
<organism evidence="3 4">
    <name type="scientific">Zasmidium cellare ATCC 36951</name>
    <dbReference type="NCBI Taxonomy" id="1080233"/>
    <lineage>
        <taxon>Eukaryota</taxon>
        <taxon>Fungi</taxon>
        <taxon>Dikarya</taxon>
        <taxon>Ascomycota</taxon>
        <taxon>Pezizomycotina</taxon>
        <taxon>Dothideomycetes</taxon>
        <taxon>Dothideomycetidae</taxon>
        <taxon>Mycosphaerellales</taxon>
        <taxon>Mycosphaerellaceae</taxon>
        <taxon>Zasmidium</taxon>
    </lineage>
</organism>
<dbReference type="PANTHER" id="PTHR36223">
    <property type="entry name" value="BETA-LACTAMASE-TYPE TRANSPEPTIDASE FOLD DOMAIN CONTAINING PROTEIN"/>
    <property type="match status" value="1"/>
</dbReference>
<evidence type="ECO:0000313" key="3">
    <source>
        <dbReference type="EMBL" id="KAF2160294.1"/>
    </source>
</evidence>
<evidence type="ECO:0000259" key="2">
    <source>
        <dbReference type="Pfam" id="PF25534"/>
    </source>
</evidence>
<reference evidence="3" key="1">
    <citation type="journal article" date="2020" name="Stud. Mycol.">
        <title>101 Dothideomycetes genomes: a test case for predicting lifestyles and emergence of pathogens.</title>
        <authorList>
            <person name="Haridas S."/>
            <person name="Albert R."/>
            <person name="Binder M."/>
            <person name="Bloem J."/>
            <person name="Labutti K."/>
            <person name="Salamov A."/>
            <person name="Andreopoulos B."/>
            <person name="Baker S."/>
            <person name="Barry K."/>
            <person name="Bills G."/>
            <person name="Bluhm B."/>
            <person name="Cannon C."/>
            <person name="Castanera R."/>
            <person name="Culley D."/>
            <person name="Daum C."/>
            <person name="Ezra D."/>
            <person name="Gonzalez J."/>
            <person name="Henrissat B."/>
            <person name="Kuo A."/>
            <person name="Liang C."/>
            <person name="Lipzen A."/>
            <person name="Lutzoni F."/>
            <person name="Magnuson J."/>
            <person name="Mondo S."/>
            <person name="Nolan M."/>
            <person name="Ohm R."/>
            <person name="Pangilinan J."/>
            <person name="Park H.-J."/>
            <person name="Ramirez L."/>
            <person name="Alfaro M."/>
            <person name="Sun H."/>
            <person name="Tritt A."/>
            <person name="Yoshinaga Y."/>
            <person name="Zwiers L.-H."/>
            <person name="Turgeon B."/>
            <person name="Goodwin S."/>
            <person name="Spatafora J."/>
            <person name="Crous P."/>
            <person name="Grigoriev I."/>
        </authorList>
    </citation>
    <scope>NUCLEOTIDE SEQUENCE</scope>
    <source>
        <strain evidence="3">ATCC 36951</strain>
    </source>
</reference>
<protein>
    <recommendedName>
        <fullName evidence="2">DUF7918 domain-containing protein</fullName>
    </recommendedName>
</protein>
<evidence type="ECO:0000256" key="1">
    <source>
        <dbReference type="SAM" id="MobiDB-lite"/>
    </source>
</evidence>
<dbReference type="AlphaFoldDB" id="A0A6A6BZS0"/>
<dbReference type="GeneID" id="54562606"/>